<feature type="domain" description="Gp5/Type VI secretion system Vgr protein OB-fold" evidence="2">
    <location>
        <begin position="411"/>
        <end position="461"/>
    </location>
</feature>
<evidence type="ECO:0000313" key="4">
    <source>
        <dbReference type="Proteomes" id="UP000075635"/>
    </source>
</evidence>
<dbReference type="SUPFAM" id="SSF69255">
    <property type="entry name" value="gp5 N-terminal domain-like"/>
    <property type="match status" value="1"/>
</dbReference>
<dbReference type="EMBL" id="JEMB01000915">
    <property type="protein sequence ID" value="KYF92503.1"/>
    <property type="molecule type" value="Genomic_DNA"/>
</dbReference>
<dbReference type="InterPro" id="IPR006533">
    <property type="entry name" value="T6SS_Vgr_RhsGE"/>
</dbReference>
<dbReference type="SUPFAM" id="SSF69349">
    <property type="entry name" value="Phage fibre proteins"/>
    <property type="match status" value="1"/>
</dbReference>
<gene>
    <name evidence="3" type="ORF">BE17_09700</name>
</gene>
<dbReference type="Proteomes" id="UP000075635">
    <property type="component" value="Unassembled WGS sequence"/>
</dbReference>
<protein>
    <recommendedName>
        <fullName evidence="2">Gp5/Type VI secretion system Vgr protein OB-fold domain-containing protein</fullName>
    </recommendedName>
</protein>
<proteinExistence type="inferred from homology"/>
<reference evidence="3 4" key="1">
    <citation type="submission" date="2014-02" db="EMBL/GenBank/DDBJ databases">
        <title>The small core and large imbalanced accessory genome model reveals a collaborative survival strategy of Sorangium cellulosum strains in nature.</title>
        <authorList>
            <person name="Han K."/>
            <person name="Peng R."/>
            <person name="Blom J."/>
            <person name="Li Y.-Z."/>
        </authorList>
    </citation>
    <scope>NUCLEOTIDE SEQUENCE [LARGE SCALE GENOMIC DNA]</scope>
    <source>
        <strain evidence="3 4">So0011-07</strain>
    </source>
</reference>
<dbReference type="Pfam" id="PF05954">
    <property type="entry name" value="Phage_GPD"/>
    <property type="match status" value="1"/>
</dbReference>
<dbReference type="SUPFAM" id="SSF69279">
    <property type="entry name" value="Phage tail proteins"/>
    <property type="match status" value="2"/>
</dbReference>
<dbReference type="InterPro" id="IPR006531">
    <property type="entry name" value="Gp5/Vgr_OB"/>
</dbReference>
<evidence type="ECO:0000313" key="3">
    <source>
        <dbReference type="EMBL" id="KYF92503.1"/>
    </source>
</evidence>
<dbReference type="Gene3D" id="3.55.50.10">
    <property type="entry name" value="Baseplate protein-like domains"/>
    <property type="match status" value="1"/>
</dbReference>
<organism evidence="3 4">
    <name type="scientific">Sorangium cellulosum</name>
    <name type="common">Polyangium cellulosum</name>
    <dbReference type="NCBI Taxonomy" id="56"/>
    <lineage>
        <taxon>Bacteria</taxon>
        <taxon>Pseudomonadati</taxon>
        <taxon>Myxococcota</taxon>
        <taxon>Polyangia</taxon>
        <taxon>Polyangiales</taxon>
        <taxon>Polyangiaceae</taxon>
        <taxon>Sorangium</taxon>
    </lineage>
</organism>
<accession>A0A150SJ61</accession>
<evidence type="ECO:0000256" key="1">
    <source>
        <dbReference type="ARBA" id="ARBA00005558"/>
    </source>
</evidence>
<dbReference type="NCBIfam" id="TIGR01646">
    <property type="entry name" value="vgr_GE"/>
    <property type="match status" value="1"/>
</dbReference>
<dbReference type="InterPro" id="IPR037026">
    <property type="entry name" value="Vgr_OB-fold_dom_sf"/>
</dbReference>
<dbReference type="Gene3D" id="2.30.110.50">
    <property type="match status" value="1"/>
</dbReference>
<name>A0A150SJ61_SORCE</name>
<sequence>MFFLFSTLMDDLITLSSSAFPAASRVVGFRGVEAISRLYEIEIFVTVPSEDGDFDLADTVGAKARLVLDRQDDLPPFLLAGVLGRVDLLHEFDGRALVRGLLVPRLWELRLSRHSRIFTGKSVPEVIEEILTDNGFTEQDYEMRLGAYEPEEHICQYRESDLDFISRWMEREGIRYWFEHTEEGEKLILDDSAWYPDEAVGIPVRYYPQLGHDRSAGASFRSFSAQHNSLPASIKLRDHDYARPNLDVSGSAPVWQYGPGEVNLHGERFFSPDAGKRLAKLRAEEMLARQVIYQAAGTRLHLRAGTAFQLEEHPRAPLNARYLVIEARHFGNQAGDMSSFRELLGLEHDDVYFVELRAIPAKTQFRPECRTGWPRIYGFENGVIDGPATTDYAQIDGQGRYNVKFLFDESSLKDGAASTWVRMMQPHGGSVEGFHFPLRKGTGVLLSFLGGDPDRPVITGVVPNAHTPSPVSSGNHTKNVIQTGGRNRLELEDLDGQQRITMSTPHTNSYIRMGSPNKGHTMIVHTDGPTKLDAGGNLDIEAGYQSGGGHKQEKVKGPVIEIYENTKNETVTLDVTETYNQRQHTEVATGQDLLVKAGGQKIGVNGGMGVNVDGGVTIKVGSGHALSGAEGADYKIDVVGGKYVMHTDQEMQIKSKAAALIESEDATMDIRSKGAMTLHAVGPLTTQGQTETTRILGVSFKDVNGDKTEFTHGHAVTVKLATERNFTLSAVANFALSGAFDLKVGVFVNVNASATFTFATGVKAEFNSTIDLRTTPMKIQNATAGFVFNSTGCFVINTMEMAFLGVSFMSRAAIQLIN</sequence>
<evidence type="ECO:0000259" key="2">
    <source>
        <dbReference type="Pfam" id="PF04717"/>
    </source>
</evidence>
<dbReference type="Gene3D" id="2.40.50.230">
    <property type="entry name" value="Gp5 N-terminal domain"/>
    <property type="match status" value="1"/>
</dbReference>
<dbReference type="Gene3D" id="4.10.220.110">
    <property type="match status" value="1"/>
</dbReference>
<dbReference type="Pfam" id="PF04717">
    <property type="entry name" value="Phage_base_V"/>
    <property type="match status" value="1"/>
</dbReference>
<comment type="similarity">
    <text evidence="1">Belongs to the VgrG protein family.</text>
</comment>
<dbReference type="AlphaFoldDB" id="A0A150SJ61"/>
<comment type="caution">
    <text evidence="3">The sequence shown here is derived from an EMBL/GenBank/DDBJ whole genome shotgun (WGS) entry which is preliminary data.</text>
</comment>
<dbReference type="NCBIfam" id="TIGR03361">
    <property type="entry name" value="VI_Rhs_Vgr"/>
    <property type="match status" value="1"/>
</dbReference>
<dbReference type="InterPro" id="IPR017847">
    <property type="entry name" value="T6SS_RhsGE_Vgr_subset"/>
</dbReference>